<evidence type="ECO:0000256" key="1">
    <source>
        <dbReference type="ARBA" id="ARBA00010690"/>
    </source>
</evidence>
<organism evidence="5 6">
    <name type="scientific">Simiduia curdlanivorans</name>
    <dbReference type="NCBI Taxonomy" id="1492769"/>
    <lineage>
        <taxon>Bacteria</taxon>
        <taxon>Pseudomonadati</taxon>
        <taxon>Pseudomonadota</taxon>
        <taxon>Gammaproteobacteria</taxon>
        <taxon>Cellvibrionales</taxon>
        <taxon>Cellvibrionaceae</taxon>
        <taxon>Simiduia</taxon>
    </lineage>
</organism>
<dbReference type="RefSeq" id="WP_290262308.1">
    <property type="nucleotide sequence ID" value="NZ_JAUFQG010000004.1"/>
</dbReference>
<name>A0ABV8VAQ7_9GAMM</name>
<reference evidence="6" key="1">
    <citation type="journal article" date="2019" name="Int. J. Syst. Evol. Microbiol.">
        <title>The Global Catalogue of Microorganisms (GCM) 10K type strain sequencing project: providing services to taxonomists for standard genome sequencing and annotation.</title>
        <authorList>
            <consortium name="The Broad Institute Genomics Platform"/>
            <consortium name="The Broad Institute Genome Sequencing Center for Infectious Disease"/>
            <person name="Wu L."/>
            <person name="Ma J."/>
        </authorList>
    </citation>
    <scope>NUCLEOTIDE SEQUENCE [LARGE SCALE GENOMIC DNA]</scope>
    <source>
        <strain evidence="6">CECT 8570</strain>
    </source>
</reference>
<evidence type="ECO:0000313" key="6">
    <source>
        <dbReference type="Proteomes" id="UP001595840"/>
    </source>
</evidence>
<dbReference type="Pfam" id="PF01312">
    <property type="entry name" value="Bac_export_2"/>
    <property type="match status" value="1"/>
</dbReference>
<evidence type="ECO:0000256" key="3">
    <source>
        <dbReference type="ARBA" id="ARBA00023225"/>
    </source>
</evidence>
<dbReference type="SUPFAM" id="SSF160544">
    <property type="entry name" value="EscU C-terminal domain-like"/>
    <property type="match status" value="1"/>
</dbReference>
<protein>
    <recommendedName>
        <fullName evidence="2">Flagellar biosynthetic protein FlhB</fullName>
    </recommendedName>
</protein>
<evidence type="ECO:0000256" key="4">
    <source>
        <dbReference type="ARBA" id="ARBA00025078"/>
    </source>
</evidence>
<dbReference type="InterPro" id="IPR006135">
    <property type="entry name" value="T3SS_substrate_exporter"/>
</dbReference>
<comment type="function">
    <text evidence="4">Required for formation of the rod structure in the basal body of the flagellar apparatus. Together with FliI and FliH, may constitute the export apparatus of flagellin.</text>
</comment>
<evidence type="ECO:0000313" key="5">
    <source>
        <dbReference type="EMBL" id="MFC4364308.1"/>
    </source>
</evidence>
<gene>
    <name evidence="5" type="ORF">ACFOX3_18510</name>
</gene>
<dbReference type="EMBL" id="JBHSCX010000021">
    <property type="protein sequence ID" value="MFC4364308.1"/>
    <property type="molecule type" value="Genomic_DNA"/>
</dbReference>
<sequence>MPELSEKDITQAVALFYDGDNAPRVIAKGDNLLAEQIVALAQEHDIPLCDNPSLVNLLMQLELDDEIPEALYIAVAHILAFAYELSGKFPTGK</sequence>
<keyword evidence="3" id="KW-0653">Protein transport</keyword>
<proteinExistence type="inferred from homology"/>
<comment type="caution">
    <text evidence="5">The sequence shown here is derived from an EMBL/GenBank/DDBJ whole genome shotgun (WGS) entry which is preliminary data.</text>
</comment>
<dbReference type="InterPro" id="IPR029025">
    <property type="entry name" value="T3SS_substrate_exporter_C"/>
</dbReference>
<comment type="similarity">
    <text evidence="1">Belongs to the type III secretion exporter family.</text>
</comment>
<dbReference type="PANTHER" id="PTHR30531">
    <property type="entry name" value="FLAGELLAR BIOSYNTHETIC PROTEIN FLHB"/>
    <property type="match status" value="1"/>
</dbReference>
<keyword evidence="3" id="KW-1006">Bacterial flagellum protein export</keyword>
<keyword evidence="6" id="KW-1185">Reference proteome</keyword>
<dbReference type="Proteomes" id="UP001595840">
    <property type="component" value="Unassembled WGS sequence"/>
</dbReference>
<keyword evidence="3" id="KW-0813">Transport</keyword>
<accession>A0ABV8VAQ7</accession>
<dbReference type="Gene3D" id="3.40.1690.10">
    <property type="entry name" value="secretion proteins EscU"/>
    <property type="match status" value="1"/>
</dbReference>
<evidence type="ECO:0000256" key="2">
    <source>
        <dbReference type="ARBA" id="ARBA00021622"/>
    </source>
</evidence>
<dbReference type="PANTHER" id="PTHR30531:SF12">
    <property type="entry name" value="FLAGELLAR BIOSYNTHETIC PROTEIN FLHB"/>
    <property type="match status" value="1"/>
</dbReference>